<sequence length="76" mass="8684">MGLITGLLTLPLAPVRGVVWLAEQIADYAEEQYYDPANIRAELERVEEARQSGELSEEECAEWENALLSRLMYRRG</sequence>
<dbReference type="Proteomes" id="UP000062255">
    <property type="component" value="Chromosome"/>
</dbReference>
<accession>A0A0K0X500</accession>
<reference evidence="1 2" key="1">
    <citation type="submission" date="2015-07" db="EMBL/GenBank/DDBJ databases">
        <title>Complete genome sequence of Mycobacterium goodii X7B, a facultative thermophilic biodesulfurizing bacterium.</title>
        <authorList>
            <person name="Yu B."/>
            <person name="Li F."/>
            <person name="Xu P."/>
        </authorList>
    </citation>
    <scope>NUCLEOTIDE SEQUENCE [LARGE SCALE GENOMIC DNA]</scope>
    <source>
        <strain evidence="1 2">X7B</strain>
    </source>
</reference>
<dbReference type="KEGG" id="mgo:AFA91_11900"/>
<gene>
    <name evidence="1" type="ORF">AFA91_11900</name>
</gene>
<name>A0A0K0X500_MYCGD</name>
<protein>
    <submittedName>
        <fullName evidence="1">Gas vesicle protein</fullName>
    </submittedName>
</protein>
<dbReference type="OrthoDB" id="3541554at2"/>
<dbReference type="STRING" id="134601.AFA91_11900"/>
<dbReference type="Pfam" id="PF05120">
    <property type="entry name" value="GvpG"/>
    <property type="match status" value="1"/>
</dbReference>
<dbReference type="InterPro" id="IPR007804">
    <property type="entry name" value="GvpG"/>
</dbReference>
<proteinExistence type="predicted"/>
<dbReference type="AlphaFoldDB" id="A0A0K0X500"/>
<dbReference type="RefSeq" id="WP_049744885.1">
    <property type="nucleotide sequence ID" value="NZ_CP012150.1"/>
</dbReference>
<organism evidence="1 2">
    <name type="scientific">Mycolicibacterium goodii</name>
    <name type="common">Mycobacterium goodii</name>
    <dbReference type="NCBI Taxonomy" id="134601"/>
    <lineage>
        <taxon>Bacteria</taxon>
        <taxon>Bacillati</taxon>
        <taxon>Actinomycetota</taxon>
        <taxon>Actinomycetes</taxon>
        <taxon>Mycobacteriales</taxon>
        <taxon>Mycobacteriaceae</taxon>
        <taxon>Mycolicibacterium</taxon>
    </lineage>
</organism>
<dbReference type="PATRIC" id="fig|134601.6.peg.2476"/>
<evidence type="ECO:0000313" key="1">
    <source>
        <dbReference type="EMBL" id="AKS32459.1"/>
    </source>
</evidence>
<evidence type="ECO:0000313" key="2">
    <source>
        <dbReference type="Proteomes" id="UP000062255"/>
    </source>
</evidence>
<dbReference type="EMBL" id="CP012150">
    <property type="protein sequence ID" value="AKS32459.1"/>
    <property type="molecule type" value="Genomic_DNA"/>
</dbReference>